<dbReference type="PROSITE" id="PS50104">
    <property type="entry name" value="TIR"/>
    <property type="match status" value="1"/>
</dbReference>
<feature type="domain" description="TIR" evidence="7">
    <location>
        <begin position="90"/>
        <end position="235"/>
    </location>
</feature>
<keyword evidence="2 6" id="KW-0812">Transmembrane</keyword>
<dbReference type="Proteomes" id="UP001186944">
    <property type="component" value="Unassembled WGS sequence"/>
</dbReference>
<keyword evidence="4 6" id="KW-1133">Transmembrane helix</keyword>
<dbReference type="InterPro" id="IPR000157">
    <property type="entry name" value="TIR_dom"/>
</dbReference>
<protein>
    <recommendedName>
        <fullName evidence="7">TIR domain-containing protein</fullName>
    </recommendedName>
</protein>
<keyword evidence="9" id="KW-1185">Reference proteome</keyword>
<dbReference type="GO" id="GO:0038023">
    <property type="term" value="F:signaling receptor activity"/>
    <property type="evidence" value="ECO:0007669"/>
    <property type="project" value="TreeGrafter"/>
</dbReference>
<reference evidence="8" key="1">
    <citation type="submission" date="2019-08" db="EMBL/GenBank/DDBJ databases">
        <title>The improved chromosome-level genome for the pearl oyster Pinctada fucata martensii using PacBio sequencing and Hi-C.</title>
        <authorList>
            <person name="Zheng Z."/>
        </authorList>
    </citation>
    <scope>NUCLEOTIDE SEQUENCE</scope>
    <source>
        <strain evidence="8">ZZ-2019</strain>
        <tissue evidence="8">Adductor muscle</tissue>
    </source>
</reference>
<keyword evidence="3" id="KW-0732">Signal</keyword>
<comment type="caution">
    <text evidence="8">The sequence shown here is derived from an EMBL/GenBank/DDBJ whole genome shotgun (WGS) entry which is preliminary data.</text>
</comment>
<evidence type="ECO:0000256" key="1">
    <source>
        <dbReference type="ARBA" id="ARBA00004370"/>
    </source>
</evidence>
<evidence type="ECO:0000256" key="3">
    <source>
        <dbReference type="ARBA" id="ARBA00022729"/>
    </source>
</evidence>
<feature type="transmembrane region" description="Helical" evidence="6">
    <location>
        <begin position="34"/>
        <end position="60"/>
    </location>
</feature>
<evidence type="ECO:0000256" key="5">
    <source>
        <dbReference type="ARBA" id="ARBA00023136"/>
    </source>
</evidence>
<sequence length="237" mass="27461">MKEYKCRLSNLTLVTFDKIEGVVDELRMKCISSIVLDIVGVISGLFVVIFLSILIPTILYRHRWRIRYLFFAAKRVFRSSKPNSSIHRPFSFDVFLSYADEDRVFVHSVILKGLESDENSLSVCCHLRDFTAGRPIAENIADAIFLSRYTVCVLSEHYLNSYWCMYEYNLARMETELTRGDEDAMILVIMDGFKCHLEKSPLTLLAHIKAKSYLEVPPINEECVQTFVLRLKQAIRI</sequence>
<comment type="subcellular location">
    <subcellularLocation>
        <location evidence="1">Membrane</location>
    </subcellularLocation>
</comment>
<evidence type="ECO:0000313" key="9">
    <source>
        <dbReference type="Proteomes" id="UP001186944"/>
    </source>
</evidence>
<keyword evidence="5 6" id="KW-0472">Membrane</keyword>
<dbReference type="EMBL" id="VSWD01000006">
    <property type="protein sequence ID" value="KAK3099518.1"/>
    <property type="molecule type" value="Genomic_DNA"/>
</dbReference>
<dbReference type="InterPro" id="IPR035897">
    <property type="entry name" value="Toll_tir_struct_dom_sf"/>
</dbReference>
<evidence type="ECO:0000313" key="8">
    <source>
        <dbReference type="EMBL" id="KAK3099518.1"/>
    </source>
</evidence>
<dbReference type="PANTHER" id="PTHR24365:SF530">
    <property type="entry name" value="MSTPROX-RELATED"/>
    <property type="match status" value="1"/>
</dbReference>
<dbReference type="SMART" id="SM00255">
    <property type="entry name" value="TIR"/>
    <property type="match status" value="1"/>
</dbReference>
<dbReference type="SUPFAM" id="SSF52200">
    <property type="entry name" value="Toll/Interleukin receptor TIR domain"/>
    <property type="match status" value="1"/>
</dbReference>
<accession>A0AA88Y6S3</accession>
<dbReference type="Pfam" id="PF13676">
    <property type="entry name" value="TIR_2"/>
    <property type="match status" value="1"/>
</dbReference>
<dbReference type="Gene3D" id="3.40.50.10140">
    <property type="entry name" value="Toll/interleukin-1 receptor homology (TIR) domain"/>
    <property type="match status" value="1"/>
</dbReference>
<dbReference type="GO" id="GO:0005886">
    <property type="term" value="C:plasma membrane"/>
    <property type="evidence" value="ECO:0007669"/>
    <property type="project" value="TreeGrafter"/>
</dbReference>
<organism evidence="8 9">
    <name type="scientific">Pinctada imbricata</name>
    <name type="common">Atlantic pearl-oyster</name>
    <name type="synonym">Pinctada martensii</name>
    <dbReference type="NCBI Taxonomy" id="66713"/>
    <lineage>
        <taxon>Eukaryota</taxon>
        <taxon>Metazoa</taxon>
        <taxon>Spiralia</taxon>
        <taxon>Lophotrochozoa</taxon>
        <taxon>Mollusca</taxon>
        <taxon>Bivalvia</taxon>
        <taxon>Autobranchia</taxon>
        <taxon>Pteriomorphia</taxon>
        <taxon>Pterioida</taxon>
        <taxon>Pterioidea</taxon>
        <taxon>Pteriidae</taxon>
        <taxon>Pinctada</taxon>
    </lineage>
</organism>
<evidence type="ECO:0000259" key="7">
    <source>
        <dbReference type="PROSITE" id="PS50104"/>
    </source>
</evidence>
<proteinExistence type="predicted"/>
<evidence type="ECO:0000256" key="2">
    <source>
        <dbReference type="ARBA" id="ARBA00022692"/>
    </source>
</evidence>
<evidence type="ECO:0000256" key="4">
    <source>
        <dbReference type="ARBA" id="ARBA00022989"/>
    </source>
</evidence>
<dbReference type="PANTHER" id="PTHR24365">
    <property type="entry name" value="TOLL-LIKE RECEPTOR"/>
    <property type="match status" value="1"/>
</dbReference>
<name>A0AA88Y6S3_PINIB</name>
<gene>
    <name evidence="8" type="ORF">FSP39_005669</name>
</gene>
<dbReference type="GO" id="GO:0007165">
    <property type="term" value="P:signal transduction"/>
    <property type="evidence" value="ECO:0007669"/>
    <property type="project" value="InterPro"/>
</dbReference>
<dbReference type="AlphaFoldDB" id="A0AA88Y6S3"/>
<evidence type="ECO:0000256" key="6">
    <source>
        <dbReference type="SAM" id="Phobius"/>
    </source>
</evidence>